<keyword evidence="1" id="KW-1133">Transmembrane helix</keyword>
<gene>
    <name evidence="3" type="ORF">SAMN05216289_1139</name>
</gene>
<keyword evidence="1" id="KW-0812">Transmembrane</keyword>
<dbReference type="Proteomes" id="UP000198575">
    <property type="component" value="Unassembled WGS sequence"/>
</dbReference>
<evidence type="ECO:0000256" key="1">
    <source>
        <dbReference type="SAM" id="Phobius"/>
    </source>
</evidence>
<keyword evidence="1" id="KW-0472">Membrane</keyword>
<evidence type="ECO:0000313" key="3">
    <source>
        <dbReference type="EMBL" id="SFN30435.1"/>
    </source>
</evidence>
<accession>A0A1I4XXB0</accession>
<protein>
    <submittedName>
        <fullName evidence="3">Uncharacterized N-terminal domain of lipid-A-disaccharide synthase</fullName>
    </submittedName>
</protein>
<reference evidence="3 4" key="1">
    <citation type="submission" date="2016-10" db="EMBL/GenBank/DDBJ databases">
        <authorList>
            <person name="de Groot N.N."/>
        </authorList>
    </citation>
    <scope>NUCLEOTIDE SEQUENCE [LARGE SCALE GENOMIC DNA]</scope>
    <source>
        <strain evidence="3 4">CGMCC 1.7659</strain>
    </source>
</reference>
<dbReference type="EMBL" id="FOVF01000013">
    <property type="protein sequence ID" value="SFN30435.1"/>
    <property type="molecule type" value="Genomic_DNA"/>
</dbReference>
<name>A0A1I4XXB0_9GAMM</name>
<feature type="transmembrane region" description="Helical" evidence="1">
    <location>
        <begin position="60"/>
        <end position="78"/>
    </location>
</feature>
<dbReference type="SMART" id="SM01259">
    <property type="entry name" value="LAB_N"/>
    <property type="match status" value="1"/>
</dbReference>
<dbReference type="InterPro" id="IPR011499">
    <property type="entry name" value="Lipid_A_biosynth_N"/>
</dbReference>
<dbReference type="GO" id="GO:0008915">
    <property type="term" value="F:lipid-A-disaccharide synthase activity"/>
    <property type="evidence" value="ECO:0007669"/>
    <property type="project" value="InterPro"/>
</dbReference>
<dbReference type="STRING" id="578942.SAMN05216289_1139"/>
<feature type="domain" description="Lipid A biosynthesis N-terminal" evidence="2">
    <location>
        <begin position="30"/>
        <end position="102"/>
    </location>
</feature>
<dbReference type="Pfam" id="PF07578">
    <property type="entry name" value="LAB_N"/>
    <property type="match status" value="1"/>
</dbReference>
<sequence length="113" mass="13286">MRHPLTWCRSAMNEVLFNIHSIGVTPWKLIGYCGVLLFTSRWFVQMYATKKLRRVHMPRAFWWLSILGSLMLVSYFTFGKNDSVGILSNAFPAFVSIYNLVVDLRHRREWAES</sequence>
<dbReference type="GO" id="GO:0009245">
    <property type="term" value="P:lipid A biosynthetic process"/>
    <property type="evidence" value="ECO:0007669"/>
    <property type="project" value="InterPro"/>
</dbReference>
<keyword evidence="4" id="KW-1185">Reference proteome</keyword>
<evidence type="ECO:0000259" key="2">
    <source>
        <dbReference type="SMART" id="SM01259"/>
    </source>
</evidence>
<evidence type="ECO:0000313" key="4">
    <source>
        <dbReference type="Proteomes" id="UP000198575"/>
    </source>
</evidence>
<organism evidence="3 4">
    <name type="scientific">Dokdonella immobilis</name>
    <dbReference type="NCBI Taxonomy" id="578942"/>
    <lineage>
        <taxon>Bacteria</taxon>
        <taxon>Pseudomonadati</taxon>
        <taxon>Pseudomonadota</taxon>
        <taxon>Gammaproteobacteria</taxon>
        <taxon>Lysobacterales</taxon>
        <taxon>Rhodanobacteraceae</taxon>
        <taxon>Dokdonella</taxon>
    </lineage>
</organism>
<feature type="transmembrane region" description="Helical" evidence="1">
    <location>
        <begin position="84"/>
        <end position="102"/>
    </location>
</feature>
<proteinExistence type="predicted"/>
<dbReference type="GO" id="GO:0016020">
    <property type="term" value="C:membrane"/>
    <property type="evidence" value="ECO:0007669"/>
    <property type="project" value="GOC"/>
</dbReference>
<dbReference type="AlphaFoldDB" id="A0A1I4XXB0"/>